<accession>A0A2R9SPM4</accession>
<reference evidence="1 2" key="1">
    <citation type="journal article" date="2010" name="BMC Genomics">
        <title>Genome sequence of the pattern forming Paenibacillus vortex bacterium reveals potential for thriving in complex environments.</title>
        <authorList>
            <person name="Sirota-Madi A."/>
            <person name="Olender T."/>
            <person name="Helman Y."/>
            <person name="Ingham C."/>
            <person name="Brainis I."/>
            <person name="Roth D."/>
            <person name="Hagi E."/>
            <person name="Brodsky L."/>
            <person name="Leshkowitz D."/>
            <person name="Galatenko V."/>
            <person name="Nikolaev V."/>
            <person name="Mugasimangalam R.C."/>
            <person name="Bransburg-Zabary S."/>
            <person name="Gutnick D.L."/>
            <person name="Lancet D."/>
            <person name="Ben-Jacob E."/>
        </authorList>
    </citation>
    <scope>NUCLEOTIDE SEQUENCE [LARGE SCALE GENOMIC DNA]</scope>
    <source>
        <strain evidence="1 2">V453</strain>
    </source>
</reference>
<name>A0A2R9SPM4_9BACL</name>
<gene>
    <name evidence="1" type="ORF">PVOR_25238</name>
</gene>
<evidence type="ECO:0000313" key="1">
    <source>
        <dbReference type="EMBL" id="EFU39325.1"/>
    </source>
</evidence>
<dbReference type="Gene3D" id="1.10.10.10">
    <property type="entry name" value="Winged helix-like DNA-binding domain superfamily/Winged helix DNA-binding domain"/>
    <property type="match status" value="1"/>
</dbReference>
<protein>
    <submittedName>
        <fullName evidence="1">Uncharacterized protein</fullName>
    </submittedName>
</protein>
<comment type="caution">
    <text evidence="1">The sequence shown here is derived from an EMBL/GenBank/DDBJ whole genome shotgun (WGS) entry which is preliminary data.</text>
</comment>
<dbReference type="KEGG" id="pvo:PVOR_25238"/>
<dbReference type="AlphaFoldDB" id="A0A2R9SPM4"/>
<organism evidence="1 2">
    <name type="scientific">Paenibacillus vortex V453</name>
    <dbReference type="NCBI Taxonomy" id="715225"/>
    <lineage>
        <taxon>Bacteria</taxon>
        <taxon>Bacillati</taxon>
        <taxon>Bacillota</taxon>
        <taxon>Bacilli</taxon>
        <taxon>Bacillales</taxon>
        <taxon>Paenibacillaceae</taxon>
        <taxon>Paenibacillus</taxon>
    </lineage>
</organism>
<dbReference type="EMBL" id="ADHJ01000041">
    <property type="protein sequence ID" value="EFU39325.1"/>
    <property type="molecule type" value="Genomic_DNA"/>
</dbReference>
<dbReference type="RefSeq" id="WP_006211797.1">
    <property type="nucleotide sequence ID" value="NZ_ADHJ01000041.1"/>
</dbReference>
<proteinExistence type="predicted"/>
<evidence type="ECO:0000313" key="2">
    <source>
        <dbReference type="Proteomes" id="UP000003094"/>
    </source>
</evidence>
<dbReference type="Proteomes" id="UP000003094">
    <property type="component" value="Unassembled WGS sequence"/>
</dbReference>
<keyword evidence="2" id="KW-1185">Reference proteome</keyword>
<dbReference type="InterPro" id="IPR036388">
    <property type="entry name" value="WH-like_DNA-bd_sf"/>
</dbReference>
<sequence>MYALLIHSKRWAAEENGTFYMTFQQMEESAGINARTAMRLIHDLEKLKVIEVVKRDQRKKGMSKKMPNVYRVTLIENEREKDERKFEVKGRADFCDCLKFFYDDKKLRSLLPRRQYSTLISATA</sequence>